<proteinExistence type="predicted"/>
<keyword evidence="3" id="KW-1185">Reference proteome</keyword>
<comment type="caution">
    <text evidence="2">The sequence shown here is derived from an EMBL/GenBank/DDBJ whole genome shotgun (WGS) entry which is preliminary data.</text>
</comment>
<dbReference type="RefSeq" id="WP_184386518.1">
    <property type="nucleotide sequence ID" value="NZ_JACIDJ010000009.1"/>
</dbReference>
<evidence type="ECO:0008006" key="4">
    <source>
        <dbReference type="Google" id="ProtNLM"/>
    </source>
</evidence>
<dbReference type="Proteomes" id="UP000553193">
    <property type="component" value="Unassembled WGS sequence"/>
</dbReference>
<evidence type="ECO:0000256" key="1">
    <source>
        <dbReference type="SAM" id="Phobius"/>
    </source>
</evidence>
<reference evidence="2 3" key="1">
    <citation type="submission" date="2020-08" db="EMBL/GenBank/DDBJ databases">
        <title>Genomic Encyclopedia of Type Strains, Phase IV (KMG-IV): sequencing the most valuable type-strain genomes for metagenomic binning, comparative biology and taxonomic classification.</title>
        <authorList>
            <person name="Goeker M."/>
        </authorList>
    </citation>
    <scope>NUCLEOTIDE SEQUENCE [LARGE SCALE GENOMIC DNA]</scope>
    <source>
        <strain evidence="2 3">DSM 19979</strain>
    </source>
</reference>
<dbReference type="EMBL" id="JACIDJ010000009">
    <property type="protein sequence ID" value="MBB3900295.1"/>
    <property type="molecule type" value="Genomic_DNA"/>
</dbReference>
<dbReference type="AlphaFoldDB" id="A0A840AJU8"/>
<dbReference type="InterPro" id="IPR021265">
    <property type="entry name" value="DUF2842"/>
</dbReference>
<evidence type="ECO:0000313" key="3">
    <source>
        <dbReference type="Proteomes" id="UP000553193"/>
    </source>
</evidence>
<gene>
    <name evidence="2" type="ORF">GGQ83_003771</name>
</gene>
<dbReference type="Pfam" id="PF11003">
    <property type="entry name" value="DUF2842"/>
    <property type="match status" value="1"/>
</dbReference>
<feature type="transmembrane region" description="Helical" evidence="1">
    <location>
        <begin position="38"/>
        <end position="60"/>
    </location>
</feature>
<keyword evidence="1" id="KW-1133">Transmembrane helix</keyword>
<sequence>MSRISLAILIGIVGFVLYILAVVALGDHVVLAHWAVQTVYYVVAGIIWVWPAKWLMIWGAGGRRAE</sequence>
<evidence type="ECO:0000313" key="2">
    <source>
        <dbReference type="EMBL" id="MBB3900295.1"/>
    </source>
</evidence>
<organism evidence="2 3">
    <name type="scientific">Roseococcus suduntuyensis</name>
    <dbReference type="NCBI Taxonomy" id="455361"/>
    <lineage>
        <taxon>Bacteria</taxon>
        <taxon>Pseudomonadati</taxon>
        <taxon>Pseudomonadota</taxon>
        <taxon>Alphaproteobacteria</taxon>
        <taxon>Acetobacterales</taxon>
        <taxon>Roseomonadaceae</taxon>
        <taxon>Roseococcus</taxon>
    </lineage>
</organism>
<name>A0A840AJU8_9PROT</name>
<feature type="transmembrane region" description="Helical" evidence="1">
    <location>
        <begin position="7"/>
        <end position="26"/>
    </location>
</feature>
<keyword evidence="1" id="KW-0472">Membrane</keyword>
<protein>
    <recommendedName>
        <fullName evidence="4">DUF2842 domain-containing protein</fullName>
    </recommendedName>
</protein>
<accession>A0A840AJU8</accession>
<keyword evidence="1" id="KW-0812">Transmembrane</keyword>